<protein>
    <submittedName>
        <fullName evidence="2">DUF4194 domain-containing protein</fullName>
    </submittedName>
</protein>
<keyword evidence="3" id="KW-1185">Reference proteome</keyword>
<proteinExistence type="predicted"/>
<dbReference type="Pfam" id="PF13835">
    <property type="entry name" value="DUF4194"/>
    <property type="match status" value="1"/>
</dbReference>
<dbReference type="InterPro" id="IPR025449">
    <property type="entry name" value="JetB"/>
</dbReference>
<dbReference type="Proteomes" id="UP000543804">
    <property type="component" value="Unassembled WGS sequence"/>
</dbReference>
<evidence type="ECO:0000256" key="1">
    <source>
        <dbReference type="SAM" id="MobiDB-lite"/>
    </source>
</evidence>
<feature type="compositionally biased region" description="Low complexity" evidence="1">
    <location>
        <begin position="194"/>
        <end position="206"/>
    </location>
</feature>
<organism evidence="2 3">
    <name type="scientific">Selenomonas bovis</name>
    <dbReference type="NCBI Taxonomy" id="416586"/>
    <lineage>
        <taxon>Bacteria</taxon>
        <taxon>Bacillati</taxon>
        <taxon>Bacillota</taxon>
        <taxon>Negativicutes</taxon>
        <taxon>Selenomonadales</taxon>
        <taxon>Selenomonadaceae</taxon>
        <taxon>Selenomonas</taxon>
    </lineage>
</organism>
<feature type="compositionally biased region" description="Basic and acidic residues" evidence="1">
    <location>
        <begin position="218"/>
        <end position="237"/>
    </location>
</feature>
<accession>A0A848B6J5</accession>
<reference evidence="2 3" key="1">
    <citation type="submission" date="2020-04" db="EMBL/GenBank/DDBJ databases">
        <authorList>
            <person name="Hitch T.C.A."/>
            <person name="Wylensek D."/>
            <person name="Clavel T."/>
        </authorList>
    </citation>
    <scope>NUCLEOTIDE SEQUENCE [LARGE SCALE GENOMIC DNA]</scope>
    <source>
        <strain evidence="2 3">PG-130-P53-12</strain>
    </source>
</reference>
<dbReference type="RefSeq" id="WP_170077366.1">
    <property type="nucleotide sequence ID" value="NZ_JABAFA010000011.1"/>
</dbReference>
<dbReference type="EMBL" id="JABAFA010000011">
    <property type="protein sequence ID" value="NMD98818.1"/>
    <property type="molecule type" value="Genomic_DNA"/>
</dbReference>
<sequence length="267" mass="29919">MNEEDLEFSRASVALLRGVVERRADEALYQTICAQEQALKEYFHRLGLLLTVDAADEYAYLRQDEASGVPRLMARTQLSYPLSLLLLLLRKRLGEYDALEGDSRLILSSAQMAEMLAPFFPQVTDRVRFLARVRQQAERAASLGFLHRLAGEDAYEVLPLLRSFVTGAWLEEFSERLAQYRAYGAAQQEIAAETSEEAALSLAPAEEAPEETALPRTSAEERPEETAQPHVPEHTPEETTLPLMTAGKTRPRGLRVAEKEEDDDGLV</sequence>
<comment type="caution">
    <text evidence="2">The sequence shown here is derived from an EMBL/GenBank/DDBJ whole genome shotgun (WGS) entry which is preliminary data.</text>
</comment>
<evidence type="ECO:0000313" key="2">
    <source>
        <dbReference type="EMBL" id="NMD98818.1"/>
    </source>
</evidence>
<dbReference type="AlphaFoldDB" id="A0A848B6J5"/>
<feature type="region of interest" description="Disordered" evidence="1">
    <location>
        <begin position="194"/>
        <end position="267"/>
    </location>
</feature>
<evidence type="ECO:0000313" key="3">
    <source>
        <dbReference type="Proteomes" id="UP000543804"/>
    </source>
</evidence>
<gene>
    <name evidence="2" type="ORF">HF878_04870</name>
</gene>
<name>A0A848B6J5_9FIRM</name>